<dbReference type="InterPro" id="IPR036457">
    <property type="entry name" value="PPM-type-like_dom_sf"/>
</dbReference>
<evidence type="ECO:0000313" key="3">
    <source>
        <dbReference type="Proteomes" id="UP000324233"/>
    </source>
</evidence>
<dbReference type="AlphaFoldDB" id="A0A5B9W053"/>
<name>A0A5B9W053_9BACT</name>
<dbReference type="GO" id="GO:0004722">
    <property type="term" value="F:protein serine/threonine phosphatase activity"/>
    <property type="evidence" value="ECO:0007669"/>
    <property type="project" value="UniProtKB-EC"/>
</dbReference>
<dbReference type="EC" id="3.1.3.16" evidence="2"/>
<gene>
    <name evidence="2" type="primary">stp_2</name>
    <name evidence="2" type="ORF">OJF2_25350</name>
</gene>
<accession>A0A5B9W053</accession>
<dbReference type="Pfam" id="PF13672">
    <property type="entry name" value="PP2C_2"/>
    <property type="match status" value="1"/>
</dbReference>
<dbReference type="SMART" id="SM00332">
    <property type="entry name" value="PP2Cc"/>
    <property type="match status" value="1"/>
</dbReference>
<dbReference type="RefSeq" id="WP_246196510.1">
    <property type="nucleotide sequence ID" value="NZ_CP042997.1"/>
</dbReference>
<dbReference type="Proteomes" id="UP000324233">
    <property type="component" value="Chromosome"/>
</dbReference>
<keyword evidence="2" id="KW-0378">Hydrolase</keyword>
<keyword evidence="3" id="KW-1185">Reference proteome</keyword>
<evidence type="ECO:0000259" key="1">
    <source>
        <dbReference type="PROSITE" id="PS51746"/>
    </source>
</evidence>
<dbReference type="Gene3D" id="3.60.40.10">
    <property type="entry name" value="PPM-type phosphatase domain"/>
    <property type="match status" value="1"/>
</dbReference>
<dbReference type="KEGG" id="agv:OJF2_25350"/>
<protein>
    <submittedName>
        <fullName evidence="2">Serine/threonine phosphatase stp</fullName>
        <ecNumber evidence="2">3.1.3.16</ecNumber>
    </submittedName>
</protein>
<dbReference type="SMART" id="SM00331">
    <property type="entry name" value="PP2C_SIG"/>
    <property type="match status" value="1"/>
</dbReference>
<dbReference type="SUPFAM" id="SSF81606">
    <property type="entry name" value="PP2C-like"/>
    <property type="match status" value="1"/>
</dbReference>
<organism evidence="2 3">
    <name type="scientific">Aquisphaera giovannonii</name>
    <dbReference type="NCBI Taxonomy" id="406548"/>
    <lineage>
        <taxon>Bacteria</taxon>
        <taxon>Pseudomonadati</taxon>
        <taxon>Planctomycetota</taxon>
        <taxon>Planctomycetia</taxon>
        <taxon>Isosphaerales</taxon>
        <taxon>Isosphaeraceae</taxon>
        <taxon>Aquisphaera</taxon>
    </lineage>
</organism>
<dbReference type="PANTHER" id="PTHR47992">
    <property type="entry name" value="PROTEIN PHOSPHATASE"/>
    <property type="match status" value="1"/>
</dbReference>
<dbReference type="InterPro" id="IPR001932">
    <property type="entry name" value="PPM-type_phosphatase-like_dom"/>
</dbReference>
<dbReference type="InterPro" id="IPR015655">
    <property type="entry name" value="PP2C"/>
</dbReference>
<dbReference type="CDD" id="cd00143">
    <property type="entry name" value="PP2Cc"/>
    <property type="match status" value="1"/>
</dbReference>
<dbReference type="PROSITE" id="PS51746">
    <property type="entry name" value="PPM_2"/>
    <property type="match status" value="1"/>
</dbReference>
<evidence type="ECO:0000313" key="2">
    <source>
        <dbReference type="EMBL" id="QEH34002.1"/>
    </source>
</evidence>
<dbReference type="EMBL" id="CP042997">
    <property type="protein sequence ID" value="QEH34002.1"/>
    <property type="molecule type" value="Genomic_DNA"/>
</dbReference>
<sequence length="327" mass="35614">MCLLAKIRSWWHRLVGQSPVDNDQDATDEFATLSSLNLLPGQLKLKVGVVSVRGNYREHNEDNFFVPGRRPVRADLSDASNDRPTMTFDVSNLFIVADGMGGQQAGEKASLMAVEQIPPAIARRLSQVDREPKAIQESIREAVAEVNSEILSSSGLVTEYSNMGTTVVLALFRHDKVYVAGIGDSRAYRLREGRLEQLTEDHNLARALLKAGTITAAELPNHKFTNVLYLYLGSKDARGGPEEFKVLDVKPGDRFLLASDGLTSVVPDEEITRMLGTVGDPQQAAVMLKDLALHNDSHDNVTCLVIHVVAENAPAPHDAPSSVPASV</sequence>
<feature type="domain" description="PPM-type phosphatase" evidence="1">
    <location>
        <begin position="46"/>
        <end position="308"/>
    </location>
</feature>
<reference evidence="2 3" key="1">
    <citation type="submission" date="2019-08" db="EMBL/GenBank/DDBJ databases">
        <title>Deep-cultivation of Planctomycetes and their phenomic and genomic characterization uncovers novel biology.</title>
        <authorList>
            <person name="Wiegand S."/>
            <person name="Jogler M."/>
            <person name="Boedeker C."/>
            <person name="Pinto D."/>
            <person name="Vollmers J."/>
            <person name="Rivas-Marin E."/>
            <person name="Kohn T."/>
            <person name="Peeters S.H."/>
            <person name="Heuer A."/>
            <person name="Rast P."/>
            <person name="Oberbeckmann S."/>
            <person name="Bunk B."/>
            <person name="Jeske O."/>
            <person name="Meyerdierks A."/>
            <person name="Storesund J.E."/>
            <person name="Kallscheuer N."/>
            <person name="Luecker S."/>
            <person name="Lage O.M."/>
            <person name="Pohl T."/>
            <person name="Merkel B.J."/>
            <person name="Hornburger P."/>
            <person name="Mueller R.-W."/>
            <person name="Bruemmer F."/>
            <person name="Labrenz M."/>
            <person name="Spormann A.M."/>
            <person name="Op den Camp H."/>
            <person name="Overmann J."/>
            <person name="Amann R."/>
            <person name="Jetten M.S.M."/>
            <person name="Mascher T."/>
            <person name="Medema M.H."/>
            <person name="Devos D.P."/>
            <person name="Kaster A.-K."/>
            <person name="Ovreas L."/>
            <person name="Rohde M."/>
            <person name="Galperin M.Y."/>
            <person name="Jogler C."/>
        </authorList>
    </citation>
    <scope>NUCLEOTIDE SEQUENCE [LARGE SCALE GENOMIC DNA]</scope>
    <source>
        <strain evidence="2 3">OJF2</strain>
    </source>
</reference>
<proteinExistence type="predicted"/>